<proteinExistence type="predicted"/>
<organism evidence="1 2">
    <name type="scientific">Purpureocillium lilacinum</name>
    <name type="common">Paecilomyces lilacinus</name>
    <dbReference type="NCBI Taxonomy" id="33203"/>
    <lineage>
        <taxon>Eukaryota</taxon>
        <taxon>Fungi</taxon>
        <taxon>Dikarya</taxon>
        <taxon>Ascomycota</taxon>
        <taxon>Pezizomycotina</taxon>
        <taxon>Sordariomycetes</taxon>
        <taxon>Hypocreomycetidae</taxon>
        <taxon>Hypocreales</taxon>
        <taxon>Ophiocordycipitaceae</taxon>
        <taxon>Purpureocillium</taxon>
    </lineage>
</organism>
<name>A0ACC4DDN6_PURLI</name>
<reference evidence="1" key="1">
    <citation type="submission" date="2024-12" db="EMBL/GenBank/DDBJ databases">
        <title>Comparative genomics and development of molecular markers within Purpureocillium lilacinum and among Purpureocillium species.</title>
        <authorList>
            <person name="Yeh Z.-Y."/>
            <person name="Ni N.-T."/>
            <person name="Lo P.-H."/>
            <person name="Mushyakhwo K."/>
            <person name="Lin C.-F."/>
            <person name="Nai Y.-S."/>
        </authorList>
    </citation>
    <scope>NUCLEOTIDE SEQUENCE</scope>
    <source>
        <strain evidence="1">NCHU-NPUST-175</strain>
    </source>
</reference>
<protein>
    <submittedName>
        <fullName evidence="1">Uncharacterized protein</fullName>
    </submittedName>
</protein>
<accession>A0ACC4DDN6</accession>
<evidence type="ECO:0000313" key="2">
    <source>
        <dbReference type="Proteomes" id="UP001638806"/>
    </source>
</evidence>
<comment type="caution">
    <text evidence="1">The sequence shown here is derived from an EMBL/GenBank/DDBJ whole genome shotgun (WGS) entry which is preliminary data.</text>
</comment>
<sequence>MTIVEFFFALPLISHHPRAGLALNGVWTTLSLTFLGWACWQLVTSGVEALWAMPCLSHAAVLFLAVHLSFTLPVGEDATRWDIRLVSLAVLAAFISASSLALFVCMRALDFHDDVCYGAGPGEEAVPSQIIGRNARCTYNSAPPSQLHDPGAQVSGQQQRSSIQAVPNLTPHGPTSAEPDLRSGAGQDRSQQCAQDQLAAINDTGLSGILTTCRQPLREDRRRVSRCHGSRLRLSLRCPDYRWRMMQRAKRQSDEFFTMLSCLTALSSAHLAKTPPVRGKLPDPIHDFAILHYDPDTIKFAKVDGLQLRPDLARGFDPHRPLLVISLTTG</sequence>
<dbReference type="Proteomes" id="UP001638806">
    <property type="component" value="Unassembled WGS sequence"/>
</dbReference>
<gene>
    <name evidence="1" type="ORF">ACCO45_010014</name>
</gene>
<dbReference type="EMBL" id="JBGNUJ010000010">
    <property type="protein sequence ID" value="KAL3954451.1"/>
    <property type="molecule type" value="Genomic_DNA"/>
</dbReference>
<keyword evidence="2" id="KW-1185">Reference proteome</keyword>
<evidence type="ECO:0000313" key="1">
    <source>
        <dbReference type="EMBL" id="KAL3954451.1"/>
    </source>
</evidence>